<sequence>MTLTRKQHQEDEATVESVLRKRLNLDTNKYRFLNDEEILNDEVTMRGEENTSNEIEKLAIKAGTSFDVFVTGKAAGDGCAHPRDSSWNCSKIPKSIILEQQEQQGSRAKWKNLEIKWGTLYVVTTGGLVEQGDEVLPFLRSSLSNVSEEFVMYMTMTNSWRQSFGRLILTYTVEKGLSQYIRRDHYPPIQHRIPRVTYTQVSEASHH</sequence>
<reference evidence="1 2" key="1">
    <citation type="submission" date="2020-12" db="EMBL/GenBank/DDBJ databases">
        <title>Metabolic potential, ecology and presence of endohyphal bacteria is reflected in genomic diversity of Mucoromycotina.</title>
        <authorList>
            <person name="Muszewska A."/>
            <person name="Okrasinska A."/>
            <person name="Steczkiewicz K."/>
            <person name="Drgas O."/>
            <person name="Orlowska M."/>
            <person name="Perlinska-Lenart U."/>
            <person name="Aleksandrzak-Piekarczyk T."/>
            <person name="Szatraj K."/>
            <person name="Zielenkiewicz U."/>
            <person name="Pilsyk S."/>
            <person name="Malc E."/>
            <person name="Mieczkowski P."/>
            <person name="Kruszewska J.S."/>
            <person name="Biernat P."/>
            <person name="Pawlowska J."/>
        </authorList>
    </citation>
    <scope>NUCLEOTIDE SEQUENCE [LARGE SCALE GENOMIC DNA]</scope>
    <source>
        <strain evidence="1 2">CBS 142.35</strain>
    </source>
</reference>
<dbReference type="AlphaFoldDB" id="A0A8H7S5U9"/>
<gene>
    <name evidence="1" type="ORF">INT45_007026</name>
</gene>
<proteinExistence type="predicted"/>
<dbReference type="Proteomes" id="UP000646827">
    <property type="component" value="Unassembled WGS sequence"/>
</dbReference>
<evidence type="ECO:0000313" key="1">
    <source>
        <dbReference type="EMBL" id="KAG2223300.1"/>
    </source>
</evidence>
<accession>A0A8H7S5U9</accession>
<comment type="caution">
    <text evidence="1">The sequence shown here is derived from an EMBL/GenBank/DDBJ whole genome shotgun (WGS) entry which is preliminary data.</text>
</comment>
<name>A0A8H7S5U9_9FUNG</name>
<protein>
    <submittedName>
        <fullName evidence="1">Uncharacterized protein</fullName>
    </submittedName>
</protein>
<keyword evidence="2" id="KW-1185">Reference proteome</keyword>
<evidence type="ECO:0000313" key="2">
    <source>
        <dbReference type="Proteomes" id="UP000646827"/>
    </source>
</evidence>
<dbReference type="EMBL" id="JAEPRB010000064">
    <property type="protein sequence ID" value="KAG2223300.1"/>
    <property type="molecule type" value="Genomic_DNA"/>
</dbReference>
<organism evidence="1 2">
    <name type="scientific">Circinella minor</name>
    <dbReference type="NCBI Taxonomy" id="1195481"/>
    <lineage>
        <taxon>Eukaryota</taxon>
        <taxon>Fungi</taxon>
        <taxon>Fungi incertae sedis</taxon>
        <taxon>Mucoromycota</taxon>
        <taxon>Mucoromycotina</taxon>
        <taxon>Mucoromycetes</taxon>
        <taxon>Mucorales</taxon>
        <taxon>Lichtheimiaceae</taxon>
        <taxon>Circinella</taxon>
    </lineage>
</organism>